<sequence>MTTALAILLAALSAGGLAYGAHFQHSAVQALGAQKAQTTPVAQTTQKMRTAPAPEQPQPEPGLRLRRIAALLRSPRWMIGLGFMGAGTALNVGALALAPVMVVQPVGALSLIISVLLGVYVRKVRLPKRVVAAVVICIVGVTAFVTTSAIKATAQLHLGAEAHPLAWITLAVLVPSTLLVALVRRPPQLILIGVAGVLFACVATTVHVVAGQLMHSGLGGVSWFNVLTALGAGLLGSWLVQLAYASGPPETVIAGLTVVDPVIAVLLGALVLGEAAGASLVGLGLMCLFGAAACGGVIVLANYHPDVRVRTAARR</sequence>
<comment type="caution">
    <text evidence="8">The sequence shown here is derived from an EMBL/GenBank/DDBJ whole genome shotgun (WGS) entry which is preliminary data.</text>
</comment>
<dbReference type="Pfam" id="PF05653">
    <property type="entry name" value="Mg_trans_NIPA"/>
    <property type="match status" value="1"/>
</dbReference>
<feature type="transmembrane region" description="Helical" evidence="6">
    <location>
        <begin position="130"/>
        <end position="150"/>
    </location>
</feature>
<feature type="transmembrane region" description="Helical" evidence="6">
    <location>
        <begin position="278"/>
        <end position="301"/>
    </location>
</feature>
<accession>A0A8J2TWN9</accession>
<proteinExistence type="predicted"/>
<dbReference type="AlphaFoldDB" id="A0A8J2TWN9"/>
<dbReference type="EMBL" id="BMFY01000003">
    <property type="protein sequence ID" value="GGA08982.1"/>
    <property type="molecule type" value="Genomic_DNA"/>
</dbReference>
<dbReference type="RefSeq" id="WP_229744940.1">
    <property type="nucleotide sequence ID" value="NZ_BMFY01000003.1"/>
</dbReference>
<feature type="compositionally biased region" description="Polar residues" evidence="5">
    <location>
        <begin position="39"/>
        <end position="48"/>
    </location>
</feature>
<evidence type="ECO:0000313" key="9">
    <source>
        <dbReference type="Proteomes" id="UP000616114"/>
    </source>
</evidence>
<evidence type="ECO:0000256" key="4">
    <source>
        <dbReference type="ARBA" id="ARBA00023136"/>
    </source>
</evidence>
<dbReference type="InterPro" id="IPR008521">
    <property type="entry name" value="Mg_trans_NIPA"/>
</dbReference>
<evidence type="ECO:0000256" key="1">
    <source>
        <dbReference type="ARBA" id="ARBA00004141"/>
    </source>
</evidence>
<feature type="signal peptide" evidence="7">
    <location>
        <begin position="1"/>
        <end position="20"/>
    </location>
</feature>
<comment type="subcellular location">
    <subcellularLocation>
        <location evidence="1">Membrane</location>
        <topology evidence="1">Multi-pass membrane protein</topology>
    </subcellularLocation>
</comment>
<evidence type="ECO:0000256" key="3">
    <source>
        <dbReference type="ARBA" id="ARBA00022989"/>
    </source>
</evidence>
<keyword evidence="7" id="KW-0732">Signal</keyword>
<feature type="transmembrane region" description="Helical" evidence="6">
    <location>
        <begin position="252"/>
        <end position="272"/>
    </location>
</feature>
<evidence type="ECO:0000256" key="5">
    <source>
        <dbReference type="SAM" id="MobiDB-lite"/>
    </source>
</evidence>
<name>A0A8J2TWN9_9MICO</name>
<keyword evidence="9" id="KW-1185">Reference proteome</keyword>
<protein>
    <submittedName>
        <fullName evidence="8">Uncharacterized protein</fullName>
    </submittedName>
</protein>
<feature type="transmembrane region" description="Helical" evidence="6">
    <location>
        <begin position="222"/>
        <end position="240"/>
    </location>
</feature>
<gene>
    <name evidence="8" type="ORF">GCM10011333_09950</name>
</gene>
<evidence type="ECO:0000313" key="8">
    <source>
        <dbReference type="EMBL" id="GGA08982.1"/>
    </source>
</evidence>
<dbReference type="InterPro" id="IPR037185">
    <property type="entry name" value="EmrE-like"/>
</dbReference>
<feature type="chain" id="PRO_5035275293" evidence="7">
    <location>
        <begin position="21"/>
        <end position="315"/>
    </location>
</feature>
<keyword evidence="4 6" id="KW-0472">Membrane</keyword>
<reference evidence="8" key="1">
    <citation type="journal article" date="2014" name="Int. J. Syst. Evol. Microbiol.">
        <title>Complete genome sequence of Corynebacterium casei LMG S-19264T (=DSM 44701T), isolated from a smear-ripened cheese.</title>
        <authorList>
            <consortium name="US DOE Joint Genome Institute (JGI-PGF)"/>
            <person name="Walter F."/>
            <person name="Albersmeier A."/>
            <person name="Kalinowski J."/>
            <person name="Ruckert C."/>
        </authorList>
    </citation>
    <scope>NUCLEOTIDE SEQUENCE</scope>
    <source>
        <strain evidence="8">CGMCC 1.12785</strain>
    </source>
</reference>
<feature type="transmembrane region" description="Helical" evidence="6">
    <location>
        <begin position="189"/>
        <end position="210"/>
    </location>
</feature>
<organism evidence="8 9">
    <name type="scientific">Sediminivirga luteola</name>
    <dbReference type="NCBI Taxonomy" id="1774748"/>
    <lineage>
        <taxon>Bacteria</taxon>
        <taxon>Bacillati</taxon>
        <taxon>Actinomycetota</taxon>
        <taxon>Actinomycetes</taxon>
        <taxon>Micrococcales</taxon>
        <taxon>Brevibacteriaceae</taxon>
        <taxon>Sediminivirga</taxon>
    </lineage>
</organism>
<dbReference type="GO" id="GO:0015095">
    <property type="term" value="F:magnesium ion transmembrane transporter activity"/>
    <property type="evidence" value="ECO:0007669"/>
    <property type="project" value="InterPro"/>
</dbReference>
<keyword evidence="3 6" id="KW-1133">Transmembrane helix</keyword>
<keyword evidence="2 6" id="KW-0812">Transmembrane</keyword>
<reference evidence="8" key="2">
    <citation type="submission" date="2020-09" db="EMBL/GenBank/DDBJ databases">
        <authorList>
            <person name="Sun Q."/>
            <person name="Zhou Y."/>
        </authorList>
    </citation>
    <scope>NUCLEOTIDE SEQUENCE</scope>
    <source>
        <strain evidence="8">CGMCC 1.12785</strain>
    </source>
</reference>
<feature type="region of interest" description="Disordered" evidence="5">
    <location>
        <begin position="39"/>
        <end position="60"/>
    </location>
</feature>
<dbReference type="PANTHER" id="PTHR40761:SF1">
    <property type="entry name" value="CONSERVED INTEGRAL MEMBRANE ALANINE VALINE AND LEUCINE RICH PROTEIN-RELATED"/>
    <property type="match status" value="1"/>
</dbReference>
<dbReference type="GO" id="GO:0016020">
    <property type="term" value="C:membrane"/>
    <property type="evidence" value="ECO:0007669"/>
    <property type="project" value="UniProtKB-SubCell"/>
</dbReference>
<feature type="transmembrane region" description="Helical" evidence="6">
    <location>
        <begin position="162"/>
        <end position="182"/>
    </location>
</feature>
<evidence type="ECO:0000256" key="2">
    <source>
        <dbReference type="ARBA" id="ARBA00022692"/>
    </source>
</evidence>
<evidence type="ECO:0000256" key="7">
    <source>
        <dbReference type="SAM" id="SignalP"/>
    </source>
</evidence>
<feature type="transmembrane region" description="Helical" evidence="6">
    <location>
        <begin position="94"/>
        <end position="118"/>
    </location>
</feature>
<evidence type="ECO:0000256" key="6">
    <source>
        <dbReference type="SAM" id="Phobius"/>
    </source>
</evidence>
<dbReference type="PANTHER" id="PTHR40761">
    <property type="entry name" value="CONSERVED INTEGRAL MEMBRANE ALANINE VALINE AND LEUCINE RICH PROTEIN-RELATED"/>
    <property type="match status" value="1"/>
</dbReference>
<dbReference type="SUPFAM" id="SSF103481">
    <property type="entry name" value="Multidrug resistance efflux transporter EmrE"/>
    <property type="match status" value="1"/>
</dbReference>
<dbReference type="Proteomes" id="UP000616114">
    <property type="component" value="Unassembled WGS sequence"/>
</dbReference>